<dbReference type="InterPro" id="IPR005144">
    <property type="entry name" value="ATP-cone_dom"/>
</dbReference>
<evidence type="ECO:0000259" key="9">
    <source>
        <dbReference type="PROSITE" id="PS51161"/>
    </source>
</evidence>
<proteinExistence type="inferred from homology"/>
<dbReference type="Proteomes" id="UP001144256">
    <property type="component" value="Unassembled WGS sequence"/>
</dbReference>
<evidence type="ECO:0000313" key="10">
    <source>
        <dbReference type="EMBL" id="GKX29067.1"/>
    </source>
</evidence>
<keyword evidence="8" id="KW-0479">Metal-binding</keyword>
<keyword evidence="11" id="KW-1185">Reference proteome</keyword>
<comment type="similarity">
    <text evidence="8">Belongs to the NrdR family.</text>
</comment>
<evidence type="ECO:0000256" key="2">
    <source>
        <dbReference type="ARBA" id="ARBA00022741"/>
    </source>
</evidence>
<keyword evidence="3 8" id="KW-0862">Zinc</keyword>
<keyword evidence="6 8" id="KW-0238">DNA-binding</keyword>
<evidence type="ECO:0000313" key="11">
    <source>
        <dbReference type="Proteomes" id="UP001144256"/>
    </source>
</evidence>
<evidence type="ECO:0000256" key="5">
    <source>
        <dbReference type="ARBA" id="ARBA00023015"/>
    </source>
</evidence>
<comment type="cofactor">
    <cofactor evidence="8">
        <name>Zn(2+)</name>
        <dbReference type="ChEBI" id="CHEBI:29105"/>
    </cofactor>
    <text evidence="8">Binds 1 zinc ion.</text>
</comment>
<evidence type="ECO:0000256" key="3">
    <source>
        <dbReference type="ARBA" id="ARBA00022833"/>
    </source>
</evidence>
<evidence type="ECO:0000256" key="7">
    <source>
        <dbReference type="ARBA" id="ARBA00023163"/>
    </source>
</evidence>
<keyword evidence="1 8" id="KW-0678">Repressor</keyword>
<dbReference type="AlphaFoldDB" id="A0A9W5Y8Z1"/>
<keyword evidence="5 8" id="KW-0805">Transcription regulation</keyword>
<keyword evidence="8" id="KW-0863">Zinc-finger</keyword>
<evidence type="ECO:0000256" key="4">
    <source>
        <dbReference type="ARBA" id="ARBA00022840"/>
    </source>
</evidence>
<keyword evidence="4 8" id="KW-0067">ATP-binding</keyword>
<dbReference type="PANTHER" id="PTHR30455">
    <property type="entry name" value="TRANSCRIPTIONAL REPRESSOR NRDR"/>
    <property type="match status" value="1"/>
</dbReference>
<dbReference type="GO" id="GO:0008270">
    <property type="term" value="F:zinc ion binding"/>
    <property type="evidence" value="ECO:0007669"/>
    <property type="project" value="UniProtKB-UniRule"/>
</dbReference>
<feature type="zinc finger region" evidence="8">
    <location>
        <begin position="3"/>
        <end position="34"/>
    </location>
</feature>
<evidence type="ECO:0000256" key="6">
    <source>
        <dbReference type="ARBA" id="ARBA00023125"/>
    </source>
</evidence>
<dbReference type="InterPro" id="IPR003796">
    <property type="entry name" value="RNR_NrdR-like"/>
</dbReference>
<dbReference type="PROSITE" id="PS51161">
    <property type="entry name" value="ATP_CONE"/>
    <property type="match status" value="1"/>
</dbReference>
<dbReference type="RefSeq" id="WP_281814190.1">
    <property type="nucleotide sequence ID" value="NZ_BRLB01000002.1"/>
</dbReference>
<dbReference type="GO" id="GO:0045892">
    <property type="term" value="P:negative regulation of DNA-templated transcription"/>
    <property type="evidence" value="ECO:0007669"/>
    <property type="project" value="UniProtKB-UniRule"/>
</dbReference>
<reference evidence="10" key="1">
    <citation type="submission" date="2022-06" db="EMBL/GenBank/DDBJ databases">
        <title>Vallitalea longa sp. nov., an anaerobic bacterium isolated from marine sediment.</title>
        <authorList>
            <person name="Hirano S."/>
            <person name="Terahara T."/>
            <person name="Mori K."/>
            <person name="Hamada M."/>
            <person name="Matsumoto R."/>
            <person name="Kobayashi T."/>
        </authorList>
    </citation>
    <scope>NUCLEOTIDE SEQUENCE</scope>
    <source>
        <strain evidence="10">SH18-1</strain>
    </source>
</reference>
<sequence>MRCPFCNEDNTKVVDSRPSDENNLIRRRRQCEACGKRFTTYEKIETIPLVIIKKDKTREPYNRNKLMNGVVRSCHKRSVSMSQIEGLVDEIENSLYNSMKKEIKSKDIGEKVMERLKSIDEVAYVRFASIYREFKDINTFMDELKKILNDK</sequence>
<keyword evidence="2 8" id="KW-0547">Nucleotide-binding</keyword>
<gene>
    <name evidence="8 10" type="primary">nrdR</name>
    <name evidence="10" type="ORF">SH1V18_15470</name>
</gene>
<dbReference type="NCBIfam" id="TIGR00244">
    <property type="entry name" value="transcriptional regulator NrdR"/>
    <property type="match status" value="1"/>
</dbReference>
<dbReference type="InterPro" id="IPR055173">
    <property type="entry name" value="NrdR-like_N"/>
</dbReference>
<dbReference type="HAMAP" id="MF_00440">
    <property type="entry name" value="NrdR"/>
    <property type="match status" value="1"/>
</dbReference>
<dbReference type="GO" id="GO:0003677">
    <property type="term" value="F:DNA binding"/>
    <property type="evidence" value="ECO:0007669"/>
    <property type="project" value="UniProtKB-KW"/>
</dbReference>
<comment type="caution">
    <text evidence="10">The sequence shown here is derived from an EMBL/GenBank/DDBJ whole genome shotgun (WGS) entry which is preliminary data.</text>
</comment>
<feature type="domain" description="ATP-cone" evidence="9">
    <location>
        <begin position="49"/>
        <end position="139"/>
    </location>
</feature>
<comment type="function">
    <text evidence="8">Negatively regulates transcription of bacterial ribonucleotide reductase nrd genes and operons by binding to NrdR-boxes.</text>
</comment>
<keyword evidence="7 8" id="KW-0804">Transcription</keyword>
<evidence type="ECO:0000256" key="1">
    <source>
        <dbReference type="ARBA" id="ARBA00022491"/>
    </source>
</evidence>
<dbReference type="Pfam" id="PF22811">
    <property type="entry name" value="Zn_ribbon_NrdR"/>
    <property type="match status" value="1"/>
</dbReference>
<dbReference type="Pfam" id="PF03477">
    <property type="entry name" value="ATP-cone"/>
    <property type="match status" value="1"/>
</dbReference>
<protein>
    <recommendedName>
        <fullName evidence="8">Transcriptional repressor NrdR</fullName>
    </recommendedName>
</protein>
<name>A0A9W5Y8Z1_9FIRM</name>
<organism evidence="10 11">
    <name type="scientific">Vallitalea longa</name>
    <dbReference type="NCBI Taxonomy" id="2936439"/>
    <lineage>
        <taxon>Bacteria</taxon>
        <taxon>Bacillati</taxon>
        <taxon>Bacillota</taxon>
        <taxon>Clostridia</taxon>
        <taxon>Lachnospirales</taxon>
        <taxon>Vallitaleaceae</taxon>
        <taxon>Vallitalea</taxon>
    </lineage>
</organism>
<dbReference type="EMBL" id="BRLB01000002">
    <property type="protein sequence ID" value="GKX29067.1"/>
    <property type="molecule type" value="Genomic_DNA"/>
</dbReference>
<accession>A0A9W5Y8Z1</accession>
<dbReference type="PANTHER" id="PTHR30455:SF2">
    <property type="entry name" value="TRANSCRIPTIONAL REPRESSOR NRDR"/>
    <property type="match status" value="1"/>
</dbReference>
<dbReference type="GO" id="GO:0005524">
    <property type="term" value="F:ATP binding"/>
    <property type="evidence" value="ECO:0007669"/>
    <property type="project" value="UniProtKB-UniRule"/>
</dbReference>
<evidence type="ECO:0000256" key="8">
    <source>
        <dbReference type="HAMAP-Rule" id="MF_00440"/>
    </source>
</evidence>